<dbReference type="InterPro" id="IPR052559">
    <property type="entry name" value="V-haloperoxidase"/>
</dbReference>
<dbReference type="Gene3D" id="1.10.606.10">
    <property type="entry name" value="Vanadium-containing Chloroperoxidase, domain 2"/>
    <property type="match status" value="1"/>
</dbReference>
<dbReference type="EMBL" id="JABBJJ010000400">
    <property type="protein sequence ID" value="NMO22248.1"/>
    <property type="molecule type" value="Genomic_DNA"/>
</dbReference>
<comment type="caution">
    <text evidence="2">The sequence shown here is derived from an EMBL/GenBank/DDBJ whole genome shotgun (WGS) entry which is preliminary data.</text>
</comment>
<proteinExistence type="predicted"/>
<keyword evidence="3" id="KW-1185">Reference proteome</keyword>
<feature type="signal peptide" evidence="1">
    <location>
        <begin position="1"/>
        <end position="22"/>
    </location>
</feature>
<sequence length="704" mass="76187">MAKPAHPGLLVPVVLLASAASAQTSDTAHADRARQVRIQAADFQRSQPLPAHVNNGDEARYPSRFASYSKGLPHDAFGEPDPVQYDRLLQAVLTGNPADFEAIVLGGTRKLVNPLAGYALTLEGADPRALTMAPAPAFEGAEAAGEMEELYWMSLVRDVPFNTYGGDATVAAAIARLNALPQYRGMGAGGTVNADKVFRADVNGAQQGCFVSQFLLKPIPYSSGPLAITSDTNPAPGVEPTGGQLLEQRNLTRFAGDDRVTAYNEWLDIQNGRPPADPTDTLEDYDPVRRYIRNGRDLAEYVHLDYPFQSSLSAALLMARQGDFLPDGTYDPDPKSSPRAFNQGNPYLNYRNQDAFITFGNSDAQSLTTLVTNTALRSQWFQKWAVHRRLRPEEYGGRVHNTKTGVRTYPVPAMLLNSPVLTRVRDNNLAINTRRGLSTADSYLLAQAFPEGSPIHPAYASGHSTYIGAGVTILKAFYRDFEVTNPVTSNTDGTALVPCNAPVTFYGELHKLTSNIGVGRLFGGVHYRSDHDQASRLGELYALRALQDWARLYREDTFPGFKVDTFQGSVTVTATQPQLPNHVATLASFTLMDAQRDVPVPGFNPLFHGAVIDLSNLAAQGITQLNVRMNTWPESVGSVRIDRTGVNQAVDSTPPYSLEADADGDYAPISLPVGTHRISAVPFSEGGSLGVGGVPLTISITVQQ</sequence>
<reference evidence="2 3" key="1">
    <citation type="submission" date="2020-04" db="EMBL/GenBank/DDBJ databases">
        <title>Draft genome of Pyxidicoccus fallax type strain.</title>
        <authorList>
            <person name="Whitworth D.E."/>
        </authorList>
    </citation>
    <scope>NUCLEOTIDE SEQUENCE [LARGE SCALE GENOMIC DNA]</scope>
    <source>
        <strain evidence="2 3">DSM 14698</strain>
    </source>
</reference>
<dbReference type="AlphaFoldDB" id="A0A848LVY4"/>
<dbReference type="InterPro" id="IPR036938">
    <property type="entry name" value="PAP2/HPO_sf"/>
</dbReference>
<evidence type="ECO:0000313" key="2">
    <source>
        <dbReference type="EMBL" id="NMO22248.1"/>
    </source>
</evidence>
<dbReference type="GO" id="GO:0004601">
    <property type="term" value="F:peroxidase activity"/>
    <property type="evidence" value="ECO:0007669"/>
    <property type="project" value="InterPro"/>
</dbReference>
<dbReference type="RefSeq" id="WP_169351401.1">
    <property type="nucleotide sequence ID" value="NZ_JABBJJ010000400.1"/>
</dbReference>
<evidence type="ECO:0000256" key="1">
    <source>
        <dbReference type="SAM" id="SignalP"/>
    </source>
</evidence>
<dbReference type="Proteomes" id="UP000518300">
    <property type="component" value="Unassembled WGS sequence"/>
</dbReference>
<gene>
    <name evidence="2" type="ORF">HG543_46435</name>
</gene>
<organism evidence="2 3">
    <name type="scientific">Pyxidicoccus fallax</name>
    <dbReference type="NCBI Taxonomy" id="394095"/>
    <lineage>
        <taxon>Bacteria</taxon>
        <taxon>Pseudomonadati</taxon>
        <taxon>Myxococcota</taxon>
        <taxon>Myxococcia</taxon>
        <taxon>Myxococcales</taxon>
        <taxon>Cystobacterineae</taxon>
        <taxon>Myxococcaceae</taxon>
        <taxon>Pyxidicoccus</taxon>
    </lineage>
</organism>
<name>A0A848LVY4_9BACT</name>
<dbReference type="InterPro" id="IPR016119">
    <property type="entry name" value="Br/Cl_peroxidase_C"/>
</dbReference>
<keyword evidence="1" id="KW-0732">Signal</keyword>
<dbReference type="SUPFAM" id="SSF48317">
    <property type="entry name" value="Acid phosphatase/Vanadium-dependent haloperoxidase"/>
    <property type="match status" value="1"/>
</dbReference>
<dbReference type="PANTHER" id="PTHR34599:SF1">
    <property type="entry name" value="PHOSPHATIDIC ACID PHOSPHATASE TYPE 2_HALOPEROXIDASE DOMAIN-CONTAINING PROTEIN"/>
    <property type="match status" value="1"/>
</dbReference>
<accession>A0A848LVY4</accession>
<feature type="chain" id="PRO_5032716294" evidence="1">
    <location>
        <begin position="23"/>
        <end position="704"/>
    </location>
</feature>
<evidence type="ECO:0000313" key="3">
    <source>
        <dbReference type="Proteomes" id="UP000518300"/>
    </source>
</evidence>
<protein>
    <submittedName>
        <fullName evidence="2">Phosphoesterase</fullName>
    </submittedName>
</protein>
<dbReference type="PANTHER" id="PTHR34599">
    <property type="entry name" value="PEROXIDASE-RELATED"/>
    <property type="match status" value="1"/>
</dbReference>